<dbReference type="SUPFAM" id="SSF159245">
    <property type="entry name" value="AttH-like"/>
    <property type="match status" value="1"/>
</dbReference>
<name>B4S402_PROA2</name>
<reference evidence="1" key="1">
    <citation type="submission" date="2008-06" db="EMBL/GenBank/DDBJ databases">
        <title>Complete sequence of chromosome of Prosthecochloris aestuarii DSM 271.</title>
        <authorList>
            <consortium name="US DOE Joint Genome Institute"/>
            <person name="Lucas S."/>
            <person name="Copeland A."/>
            <person name="Lapidus A."/>
            <person name="Glavina del Rio T."/>
            <person name="Dalin E."/>
            <person name="Tice H."/>
            <person name="Bruce D."/>
            <person name="Goodwin L."/>
            <person name="Pitluck S."/>
            <person name="Schmutz J."/>
            <person name="Larimer F."/>
            <person name="Land M."/>
            <person name="Hauser L."/>
            <person name="Kyrpides N."/>
            <person name="Anderson I."/>
            <person name="Liu Z."/>
            <person name="Li T."/>
            <person name="Zhao F."/>
            <person name="Overmann J."/>
            <person name="Bryant D.A."/>
            <person name="Richardson P."/>
        </authorList>
    </citation>
    <scope>NUCLEOTIDE SEQUENCE [LARGE SCALE GENOMIC DNA]</scope>
    <source>
        <strain evidence="1">DSM 271</strain>
    </source>
</reference>
<evidence type="ECO:0000313" key="1">
    <source>
        <dbReference type="EMBL" id="ACF46794.1"/>
    </source>
</evidence>
<dbReference type="STRING" id="290512.Paes_1781"/>
<dbReference type="eggNOG" id="ENOG50333QK">
    <property type="taxonomic scope" value="Bacteria"/>
</dbReference>
<evidence type="ECO:0000313" key="2">
    <source>
        <dbReference type="Proteomes" id="UP000002725"/>
    </source>
</evidence>
<protein>
    <submittedName>
        <fullName evidence="1">Hydroxyneurosporene synthase</fullName>
    </submittedName>
</protein>
<dbReference type="HOGENOM" id="CLU_709360_0_0_10"/>
<dbReference type="AlphaFoldDB" id="B4S402"/>
<proteinExistence type="predicted"/>
<sequence>MNISTKLEQDIWHDLQDPGSYEWWYFDAEDEERGISLVCIWFAGFAFSPYYMQHYLDWQKKVRSDAPKALDYSGFSFQLYEQGKETLNFIKEGPAPLFESSGIDISVTFEKNRFYYDKEQNAYMLEIDFDYPARRQKVSARLRFSSLKRYSYTKHDNNNNGHVPHHEWLLTVPKAGVSGTIRLDDTLKKTTRSIDVHARGYHDHNLGAMPVHEYIDKWYWGRAYSSRYDLIYYVIYFRNNGYRPLAICMLHDNEREEFIVHDALDVKESAFTKGLFAPLHSRSLGFTKGDLSIEIQQENVLDTGPFYLRFGSRITFHLNGEHSGELKGISEFLKPGRLQSRILRFFTRSRVWREGERSVMYDRYNFLKTYFNWFKR</sequence>
<dbReference type="Proteomes" id="UP000002725">
    <property type="component" value="Chromosome"/>
</dbReference>
<dbReference type="CDD" id="cd21471">
    <property type="entry name" value="CrtC-like"/>
    <property type="match status" value="1"/>
</dbReference>
<dbReference type="RefSeq" id="WP_012506327.1">
    <property type="nucleotide sequence ID" value="NC_011059.1"/>
</dbReference>
<accession>B4S402</accession>
<dbReference type="KEGG" id="paa:Paes_1781"/>
<dbReference type="EMBL" id="CP001108">
    <property type="protein sequence ID" value="ACF46794.1"/>
    <property type="molecule type" value="Genomic_DNA"/>
</dbReference>
<gene>
    <name evidence="1" type="ordered locus">Paes_1781</name>
</gene>
<keyword evidence="2" id="KW-1185">Reference proteome</keyword>
<organism evidence="1 2">
    <name type="scientific">Prosthecochloris aestuarii (strain DSM 271 / SK 413)</name>
    <dbReference type="NCBI Taxonomy" id="290512"/>
    <lineage>
        <taxon>Bacteria</taxon>
        <taxon>Pseudomonadati</taxon>
        <taxon>Chlorobiota</taxon>
        <taxon>Chlorobiia</taxon>
        <taxon>Chlorobiales</taxon>
        <taxon>Chlorobiaceae</taxon>
        <taxon>Prosthecochloris</taxon>
    </lineage>
</organism>